<dbReference type="Proteomes" id="UP001287286">
    <property type="component" value="Unassembled WGS sequence"/>
</dbReference>
<proteinExistence type="predicted"/>
<protein>
    <submittedName>
        <fullName evidence="1">Uncharacterized protein</fullName>
    </submittedName>
</protein>
<organism evidence="1 2">
    <name type="scientific">Purpureocillium lilacinum</name>
    <name type="common">Paecilomyces lilacinus</name>
    <dbReference type="NCBI Taxonomy" id="33203"/>
    <lineage>
        <taxon>Eukaryota</taxon>
        <taxon>Fungi</taxon>
        <taxon>Dikarya</taxon>
        <taxon>Ascomycota</taxon>
        <taxon>Pezizomycotina</taxon>
        <taxon>Sordariomycetes</taxon>
        <taxon>Hypocreomycetidae</taxon>
        <taxon>Hypocreales</taxon>
        <taxon>Ophiocordycipitaceae</taxon>
        <taxon>Purpureocillium</taxon>
    </lineage>
</organism>
<reference evidence="1 2" key="1">
    <citation type="journal article" date="2024" name="Microbiol. Resour. Announc.">
        <title>Genome annotations for the ascomycete fungi Trichoderma harzianum, Trichoderma aggressivum, and Purpureocillium lilacinum.</title>
        <authorList>
            <person name="Beijen E.P.W."/>
            <person name="Ohm R.A."/>
        </authorList>
    </citation>
    <scope>NUCLEOTIDE SEQUENCE [LARGE SCALE GENOMIC DNA]</scope>
    <source>
        <strain evidence="1 2">CBS 150709</strain>
    </source>
</reference>
<accession>A0ABR0BFM7</accession>
<comment type="caution">
    <text evidence="1">The sequence shown here is derived from an EMBL/GenBank/DDBJ whole genome shotgun (WGS) entry which is preliminary data.</text>
</comment>
<gene>
    <name evidence="1" type="ORF">Purlil1_12874</name>
</gene>
<sequence>MPRSDKAKVTSGIVRLDTNAKTSADNSDDTWCTWCTCHDQIDTCKLDRLERLPTGPHEESWDSLEAELNDLTKHEEQNDALLGALSTTADNDSYSLVADGLLHKNKTRQEIFNLLIAKRKASASHPEADSGLACSVSKGTSGTENNIGRSPGVCGHCNQQVCVIRTAKLTKDATEIEGSERGQQLQRRIYDKLS</sequence>
<dbReference type="EMBL" id="JAWRVI010000142">
    <property type="protein sequence ID" value="KAK4074680.1"/>
    <property type="molecule type" value="Genomic_DNA"/>
</dbReference>
<evidence type="ECO:0000313" key="1">
    <source>
        <dbReference type="EMBL" id="KAK4074680.1"/>
    </source>
</evidence>
<keyword evidence="2" id="KW-1185">Reference proteome</keyword>
<name>A0ABR0BFM7_PURLI</name>
<evidence type="ECO:0000313" key="2">
    <source>
        <dbReference type="Proteomes" id="UP001287286"/>
    </source>
</evidence>